<protein>
    <recommendedName>
        <fullName evidence="4">Basic proline-rich protein-like</fullName>
    </recommendedName>
</protein>
<name>A0ABN8YTR9_RANTA</name>
<dbReference type="EMBL" id="OX459959">
    <property type="protein sequence ID" value="CAI9164899.1"/>
    <property type="molecule type" value="Genomic_DNA"/>
</dbReference>
<accession>A0ABN8YTR9</accession>
<evidence type="ECO:0000313" key="2">
    <source>
        <dbReference type="EMBL" id="CAI9164899.1"/>
    </source>
</evidence>
<evidence type="ECO:0000313" key="3">
    <source>
        <dbReference type="Proteomes" id="UP001176941"/>
    </source>
</evidence>
<gene>
    <name evidence="2" type="ORF">MRATA1EN1_LOCUS13861</name>
</gene>
<proteinExistence type="predicted"/>
<feature type="region of interest" description="Disordered" evidence="1">
    <location>
        <begin position="53"/>
        <end position="173"/>
    </location>
</feature>
<organism evidence="2 3">
    <name type="scientific">Rangifer tarandus platyrhynchus</name>
    <name type="common">Svalbard reindeer</name>
    <dbReference type="NCBI Taxonomy" id="3082113"/>
    <lineage>
        <taxon>Eukaryota</taxon>
        <taxon>Metazoa</taxon>
        <taxon>Chordata</taxon>
        <taxon>Craniata</taxon>
        <taxon>Vertebrata</taxon>
        <taxon>Euteleostomi</taxon>
        <taxon>Mammalia</taxon>
        <taxon>Eutheria</taxon>
        <taxon>Laurasiatheria</taxon>
        <taxon>Artiodactyla</taxon>
        <taxon>Ruminantia</taxon>
        <taxon>Pecora</taxon>
        <taxon>Cervidae</taxon>
        <taxon>Odocoileinae</taxon>
        <taxon>Rangifer</taxon>
    </lineage>
</organism>
<reference evidence="2" key="1">
    <citation type="submission" date="2023-04" db="EMBL/GenBank/DDBJ databases">
        <authorList>
            <consortium name="ELIXIR-Norway"/>
        </authorList>
    </citation>
    <scope>NUCLEOTIDE SEQUENCE [LARGE SCALE GENOMIC DNA]</scope>
</reference>
<evidence type="ECO:0008006" key="4">
    <source>
        <dbReference type="Google" id="ProtNLM"/>
    </source>
</evidence>
<dbReference type="Proteomes" id="UP001176941">
    <property type="component" value="Chromosome 23"/>
</dbReference>
<keyword evidence="3" id="KW-1185">Reference proteome</keyword>
<evidence type="ECO:0000256" key="1">
    <source>
        <dbReference type="SAM" id="MobiDB-lite"/>
    </source>
</evidence>
<sequence length="173" mass="18200">MSVLVLGAEIRGVPELAPLGPKNQIFLFLTACGHSLGSLKPVTAAVVFIAESTEGSREPGQEGSLVSDLGSLGRGTPVSCLELAKSPLRTEARRSGPTRRQPPAPASDPGRLGARPRSPKEAPPPRRKVLVPSGRRGRLADPGRPAPRAPRPARREPTPPLFAAGRARRQTPA</sequence>